<dbReference type="AlphaFoldDB" id="A0A8D8UUF0"/>
<name>A0A8D8UUF0_9HEMI</name>
<feature type="compositionally biased region" description="Polar residues" evidence="1">
    <location>
        <begin position="8"/>
        <end position="25"/>
    </location>
</feature>
<evidence type="ECO:0000313" key="2">
    <source>
        <dbReference type="EMBL" id="CAG6710036.1"/>
    </source>
</evidence>
<feature type="region of interest" description="Disordered" evidence="1">
    <location>
        <begin position="1"/>
        <end position="25"/>
    </location>
</feature>
<protein>
    <submittedName>
        <fullName evidence="2">Uncharacterized protein</fullName>
    </submittedName>
</protein>
<reference evidence="2" key="1">
    <citation type="submission" date="2021-05" db="EMBL/GenBank/DDBJ databases">
        <authorList>
            <person name="Alioto T."/>
            <person name="Alioto T."/>
            <person name="Gomez Garrido J."/>
        </authorList>
    </citation>
    <scope>NUCLEOTIDE SEQUENCE</scope>
</reference>
<dbReference type="EMBL" id="HBUF01346649">
    <property type="protein sequence ID" value="CAG6710048.1"/>
    <property type="molecule type" value="Transcribed_RNA"/>
</dbReference>
<dbReference type="EMBL" id="HBUF01346646">
    <property type="protein sequence ID" value="CAG6710039.1"/>
    <property type="molecule type" value="Transcribed_RNA"/>
</dbReference>
<organism evidence="2">
    <name type="scientific">Cacopsylla melanoneura</name>
    <dbReference type="NCBI Taxonomy" id="428564"/>
    <lineage>
        <taxon>Eukaryota</taxon>
        <taxon>Metazoa</taxon>
        <taxon>Ecdysozoa</taxon>
        <taxon>Arthropoda</taxon>
        <taxon>Hexapoda</taxon>
        <taxon>Insecta</taxon>
        <taxon>Pterygota</taxon>
        <taxon>Neoptera</taxon>
        <taxon>Paraneoptera</taxon>
        <taxon>Hemiptera</taxon>
        <taxon>Sternorrhyncha</taxon>
        <taxon>Psylloidea</taxon>
        <taxon>Psyllidae</taxon>
        <taxon>Psyllinae</taxon>
        <taxon>Cacopsylla</taxon>
    </lineage>
</organism>
<dbReference type="EMBL" id="HBUF01346647">
    <property type="protein sequence ID" value="CAG6710042.1"/>
    <property type="molecule type" value="Transcribed_RNA"/>
</dbReference>
<accession>A0A8D8UUF0</accession>
<evidence type="ECO:0000256" key="1">
    <source>
        <dbReference type="SAM" id="MobiDB-lite"/>
    </source>
</evidence>
<dbReference type="EMBL" id="HBUF01346645">
    <property type="protein sequence ID" value="CAG6710036.1"/>
    <property type="molecule type" value="Transcribed_RNA"/>
</dbReference>
<proteinExistence type="predicted"/>
<dbReference type="EMBL" id="HBUF01346642">
    <property type="protein sequence ID" value="CAG6710026.1"/>
    <property type="molecule type" value="Transcribed_RNA"/>
</dbReference>
<dbReference type="EMBL" id="HBUF01346648">
    <property type="protein sequence ID" value="CAG6710045.1"/>
    <property type="molecule type" value="Transcribed_RNA"/>
</dbReference>
<sequence length="121" mass="13837">MCTMPRITMNSITYRNQNRTPDTNNLPNLSIVEECEVVQPTPLPALMRNQPVEAVDQDQHSNQLGPLYQKHKNSSIFTNTQHPDLNQCTPPLNQTRQLPNVERMFVCCLIVTVEEKTFQGT</sequence>
<dbReference type="EMBL" id="HBUF01346643">
    <property type="protein sequence ID" value="CAG6710029.1"/>
    <property type="molecule type" value="Transcribed_RNA"/>
</dbReference>
<dbReference type="EMBL" id="HBUF01346644">
    <property type="protein sequence ID" value="CAG6710033.1"/>
    <property type="molecule type" value="Transcribed_RNA"/>
</dbReference>